<gene>
    <name evidence="2" type="ORF">FM038_022560</name>
</gene>
<dbReference type="Pfam" id="PF07963">
    <property type="entry name" value="N_methyl"/>
    <property type="match status" value="1"/>
</dbReference>
<keyword evidence="1" id="KW-1133">Transmembrane helix</keyword>
<dbReference type="PROSITE" id="PS00409">
    <property type="entry name" value="PROKAR_NTER_METHYL"/>
    <property type="match status" value="1"/>
</dbReference>
<dbReference type="Gene3D" id="3.30.700.10">
    <property type="entry name" value="Glycoprotein, Type 4 Pilin"/>
    <property type="match status" value="1"/>
</dbReference>
<keyword evidence="1" id="KW-0812">Transmembrane</keyword>
<dbReference type="Proteomes" id="UP000316416">
    <property type="component" value="Chromosome"/>
</dbReference>
<reference evidence="2" key="1">
    <citation type="submission" date="2021-07" db="EMBL/GenBank/DDBJ databases">
        <title>Shewanella sp. YLB-07 whole genome sequence.</title>
        <authorList>
            <person name="Yu L."/>
        </authorList>
    </citation>
    <scope>NUCLEOTIDE SEQUENCE</scope>
    <source>
        <strain evidence="2">YLB-08</strain>
    </source>
</reference>
<keyword evidence="3" id="KW-1185">Reference proteome</keyword>
<dbReference type="EMBL" id="CP045503">
    <property type="protein sequence ID" value="QPG59838.1"/>
    <property type="molecule type" value="Genomic_DNA"/>
</dbReference>
<dbReference type="SUPFAM" id="SSF54523">
    <property type="entry name" value="Pili subunits"/>
    <property type="match status" value="1"/>
</dbReference>
<evidence type="ECO:0000313" key="3">
    <source>
        <dbReference type="Proteomes" id="UP000316416"/>
    </source>
</evidence>
<dbReference type="NCBIfam" id="TIGR02532">
    <property type="entry name" value="IV_pilin_GFxxxE"/>
    <property type="match status" value="1"/>
</dbReference>
<accession>A0ABX6VAY8</accession>
<dbReference type="InterPro" id="IPR045584">
    <property type="entry name" value="Pilin-like"/>
</dbReference>
<dbReference type="RefSeq" id="WP_142873729.1">
    <property type="nucleotide sequence ID" value="NZ_CP045503.2"/>
</dbReference>
<sequence length="173" mass="18649">MNRFKLQGFTLIELVVVIIILGILAVTAAPKFINLQSDARESTLSGMQAALQGANALVYSKAAIQGLETENNQDVELEDGVDIELSYGYIKSFGTEATTITNLELALDMQFEELTGNGTLATEDWGVRSTGSTIIFVPKGKASNGDCRLDYTEASESNDVITPPDYEIIETGC</sequence>
<name>A0ABX6VAY8_9GAMM</name>
<feature type="transmembrane region" description="Helical" evidence="1">
    <location>
        <begin position="12"/>
        <end position="33"/>
    </location>
</feature>
<dbReference type="InterPro" id="IPR012902">
    <property type="entry name" value="N_methyl_site"/>
</dbReference>
<organism evidence="2 3">
    <name type="scientific">Shewanella eurypsychrophilus</name>
    <dbReference type="NCBI Taxonomy" id="2593656"/>
    <lineage>
        <taxon>Bacteria</taxon>
        <taxon>Pseudomonadati</taxon>
        <taxon>Pseudomonadota</taxon>
        <taxon>Gammaproteobacteria</taxon>
        <taxon>Alteromonadales</taxon>
        <taxon>Shewanellaceae</taxon>
        <taxon>Shewanella</taxon>
    </lineage>
</organism>
<proteinExistence type="predicted"/>
<evidence type="ECO:0000256" key="1">
    <source>
        <dbReference type="SAM" id="Phobius"/>
    </source>
</evidence>
<protein>
    <submittedName>
        <fullName evidence="2">Type II secretion system GspH family protein</fullName>
    </submittedName>
</protein>
<keyword evidence="1" id="KW-0472">Membrane</keyword>
<evidence type="ECO:0000313" key="2">
    <source>
        <dbReference type="EMBL" id="QPG59838.1"/>
    </source>
</evidence>